<keyword evidence="5" id="KW-1185">Reference proteome</keyword>
<keyword evidence="2" id="KW-0472">Membrane</keyword>
<dbReference type="GeneID" id="36524040"/>
<feature type="region of interest" description="Disordered" evidence="1">
    <location>
        <begin position="30"/>
        <end position="80"/>
    </location>
</feature>
<reference evidence="4 5" key="1">
    <citation type="submission" date="2017-12" db="EMBL/GenBank/DDBJ databases">
        <authorList>
            <consortium name="DOE Joint Genome Institute"/>
            <person name="Haridas S."/>
            <person name="Kjaerbolling I."/>
            <person name="Vesth T.C."/>
            <person name="Frisvad J.C."/>
            <person name="Nybo J.L."/>
            <person name="Theobald S."/>
            <person name="Kuo A."/>
            <person name="Bowyer P."/>
            <person name="Matsuda Y."/>
            <person name="Mondo S."/>
            <person name="Lyhne E.K."/>
            <person name="Kogle M.E."/>
            <person name="Clum A."/>
            <person name="Lipzen A."/>
            <person name="Salamov A."/>
            <person name="Ngan C.Y."/>
            <person name="Daum C."/>
            <person name="Chiniquy J."/>
            <person name="Barry K."/>
            <person name="LaButti K."/>
            <person name="Simmons B.A."/>
            <person name="Magnuson J.K."/>
            <person name="Mortensen U.H."/>
            <person name="Larsen T.O."/>
            <person name="Grigoriev I.V."/>
            <person name="Baker S.E."/>
            <person name="Andersen M.R."/>
            <person name="Nordberg H.P."/>
            <person name="Cantor M.N."/>
            <person name="Hua S.X."/>
        </authorList>
    </citation>
    <scope>NUCLEOTIDE SEQUENCE [LARGE SCALE GENOMIC DNA]</scope>
    <source>
        <strain evidence="4 5">CBS 102.13</strain>
    </source>
</reference>
<dbReference type="EMBL" id="KZ559171">
    <property type="protein sequence ID" value="PLB34837.1"/>
    <property type="molecule type" value="Genomic_DNA"/>
</dbReference>
<dbReference type="AlphaFoldDB" id="A0A2I2F2J2"/>
<dbReference type="OrthoDB" id="10613398at2759"/>
<accession>A0A2I2F2J2</accession>
<feature type="chain" id="PRO_5014194948" description="Mid2 domain-containing protein" evidence="3">
    <location>
        <begin position="20"/>
        <end position="192"/>
    </location>
</feature>
<evidence type="ECO:0008006" key="6">
    <source>
        <dbReference type="Google" id="ProtNLM"/>
    </source>
</evidence>
<feature type="transmembrane region" description="Helical" evidence="2">
    <location>
        <begin position="107"/>
        <end position="126"/>
    </location>
</feature>
<evidence type="ECO:0000256" key="2">
    <source>
        <dbReference type="SAM" id="Phobius"/>
    </source>
</evidence>
<dbReference type="Proteomes" id="UP000234585">
    <property type="component" value="Unassembled WGS sequence"/>
</dbReference>
<proteinExistence type="predicted"/>
<feature type="signal peptide" evidence="3">
    <location>
        <begin position="1"/>
        <end position="19"/>
    </location>
</feature>
<evidence type="ECO:0000313" key="4">
    <source>
        <dbReference type="EMBL" id="PLB34837.1"/>
    </source>
</evidence>
<feature type="compositionally biased region" description="Low complexity" evidence="1">
    <location>
        <begin position="47"/>
        <end position="76"/>
    </location>
</feature>
<sequence>MNLKSLTLPLLLTLTSTNALVLPNPPYALSSKSNLPSSPPTNHAIDTNINTASTSTSTSTSDPTSSSTNNPSVKTTVPIPIPIDHPEYDLDRMSLPILKSTLQTCDVVFAVVALVLLVPGLVVVLVRGWNYLRSSPEGDVEGEALLGGGGVKGKGGSVMNQMENGEAQGGVKNGRIGDRKVMVEEEGEEVVV</sequence>
<dbReference type="RefSeq" id="XP_024668849.1">
    <property type="nucleotide sequence ID" value="XM_024816880.1"/>
</dbReference>
<evidence type="ECO:0000256" key="1">
    <source>
        <dbReference type="SAM" id="MobiDB-lite"/>
    </source>
</evidence>
<keyword evidence="3" id="KW-0732">Signal</keyword>
<gene>
    <name evidence="4" type="ORF">BDW47DRAFT_128645</name>
</gene>
<protein>
    <recommendedName>
        <fullName evidence="6">Mid2 domain-containing protein</fullName>
    </recommendedName>
</protein>
<name>A0A2I2F2J2_ASPCN</name>
<organism evidence="4 5">
    <name type="scientific">Aspergillus candidus</name>
    <dbReference type="NCBI Taxonomy" id="41067"/>
    <lineage>
        <taxon>Eukaryota</taxon>
        <taxon>Fungi</taxon>
        <taxon>Dikarya</taxon>
        <taxon>Ascomycota</taxon>
        <taxon>Pezizomycotina</taxon>
        <taxon>Eurotiomycetes</taxon>
        <taxon>Eurotiomycetidae</taxon>
        <taxon>Eurotiales</taxon>
        <taxon>Aspergillaceae</taxon>
        <taxon>Aspergillus</taxon>
        <taxon>Aspergillus subgen. Circumdati</taxon>
    </lineage>
</organism>
<keyword evidence="2" id="KW-1133">Transmembrane helix</keyword>
<keyword evidence="2" id="KW-0812">Transmembrane</keyword>
<evidence type="ECO:0000313" key="5">
    <source>
        <dbReference type="Proteomes" id="UP000234585"/>
    </source>
</evidence>
<evidence type="ECO:0000256" key="3">
    <source>
        <dbReference type="SAM" id="SignalP"/>
    </source>
</evidence>